<keyword evidence="2" id="KW-1185">Reference proteome</keyword>
<gene>
    <name evidence="1" type="ORF">Cba03nite_44840</name>
</gene>
<dbReference type="EMBL" id="BONF01000027">
    <property type="protein sequence ID" value="GIF83135.1"/>
    <property type="molecule type" value="Genomic_DNA"/>
</dbReference>
<name>A0A8J3NM03_9ACTN</name>
<accession>A0A8J3NM03</accession>
<organism evidence="1 2">
    <name type="scientific">Catellatospora bangladeshensis</name>
    <dbReference type="NCBI Taxonomy" id="310355"/>
    <lineage>
        <taxon>Bacteria</taxon>
        <taxon>Bacillati</taxon>
        <taxon>Actinomycetota</taxon>
        <taxon>Actinomycetes</taxon>
        <taxon>Micromonosporales</taxon>
        <taxon>Micromonosporaceae</taxon>
        <taxon>Catellatospora</taxon>
    </lineage>
</organism>
<dbReference type="RefSeq" id="WP_203749517.1">
    <property type="nucleotide sequence ID" value="NZ_BONF01000027.1"/>
</dbReference>
<dbReference type="AlphaFoldDB" id="A0A8J3NM03"/>
<proteinExistence type="predicted"/>
<comment type="caution">
    <text evidence="1">The sequence shown here is derived from an EMBL/GenBank/DDBJ whole genome shotgun (WGS) entry which is preliminary data.</text>
</comment>
<dbReference type="Proteomes" id="UP000601223">
    <property type="component" value="Unassembled WGS sequence"/>
</dbReference>
<evidence type="ECO:0000313" key="2">
    <source>
        <dbReference type="Proteomes" id="UP000601223"/>
    </source>
</evidence>
<sequence length="325" mass="35927">MRAAIAYPTLFGDVDLEVVSVSVDGVDLPYAQISRLERTVALHRGGREKWESAHLRLKATLPEKEIADGPWSDLAVVAVVSEKVTNSRSTAQLNRGHDGFWHGGIEVSRLRHLNRVVLSLAVVATVDSMSGRMVGATERDWFVDLTATTPTRQRELEIVEADFREGPDEWLRPYQDSPWIVETSGDIPTVYLNTAAVEGLIDLLHAPGGSAAEKMLRDMTASQIAQDAWTAMFHTAVGDLELDDDGTPLMPSGWRESVLRSMLPDVLPGRQLTDALYDINERRIKGFGWSELQTSIQHAAGKRSQTTKKLTNAVRSISVEKDSSR</sequence>
<evidence type="ECO:0000313" key="1">
    <source>
        <dbReference type="EMBL" id="GIF83135.1"/>
    </source>
</evidence>
<reference evidence="1 2" key="1">
    <citation type="submission" date="2021-01" db="EMBL/GenBank/DDBJ databases">
        <title>Whole genome shotgun sequence of Catellatospora bangladeshensis NBRC 107357.</title>
        <authorList>
            <person name="Komaki H."/>
            <person name="Tamura T."/>
        </authorList>
    </citation>
    <scope>NUCLEOTIDE SEQUENCE [LARGE SCALE GENOMIC DNA]</scope>
    <source>
        <strain evidence="1 2">NBRC 107357</strain>
    </source>
</reference>
<protein>
    <submittedName>
        <fullName evidence="1">Uncharacterized protein</fullName>
    </submittedName>
</protein>